<reference evidence="1 2" key="1">
    <citation type="submission" date="2019-01" db="EMBL/GenBank/DDBJ databases">
        <title>Egibacter rhizosphaerae EGI 80759T.</title>
        <authorList>
            <person name="Chen D.-D."/>
            <person name="Tian Y."/>
            <person name="Jiao J.-Y."/>
            <person name="Zhang X.-T."/>
            <person name="Zhang Y.-G."/>
            <person name="Zhang Y."/>
            <person name="Xiao M."/>
            <person name="Shu W.-S."/>
            <person name="Li W.-J."/>
        </authorList>
    </citation>
    <scope>NUCLEOTIDE SEQUENCE [LARGE SCALE GENOMIC DNA]</scope>
    <source>
        <strain evidence="1 2">EGI 80759</strain>
    </source>
</reference>
<keyword evidence="2" id="KW-1185">Reference proteome</keyword>
<dbReference type="KEGG" id="erz:ER308_10130"/>
<dbReference type="OrthoDB" id="9800461at2"/>
<name>A0A411YLD2_9ACTN</name>
<dbReference type="EMBL" id="CP036402">
    <property type="protein sequence ID" value="QBI21990.1"/>
    <property type="molecule type" value="Genomic_DNA"/>
</dbReference>
<evidence type="ECO:0008006" key="3">
    <source>
        <dbReference type="Google" id="ProtNLM"/>
    </source>
</evidence>
<organism evidence="1 2">
    <name type="scientific">Egibacter rhizosphaerae</name>
    <dbReference type="NCBI Taxonomy" id="1670831"/>
    <lineage>
        <taxon>Bacteria</taxon>
        <taxon>Bacillati</taxon>
        <taxon>Actinomycetota</taxon>
        <taxon>Nitriliruptoria</taxon>
        <taxon>Egibacterales</taxon>
        <taxon>Egibacteraceae</taxon>
        <taxon>Egibacter</taxon>
    </lineage>
</organism>
<sequence>MGLREGARAFVVDPPAASWLAIDAPPLDVADELDGLFDYIHLFTRGAVELERELPRLRPHLGSTGSLWVSWPKGRKQGTDLTLPRVIEIGYRHVLVESTCLSVDATWSALKFTRPKPGKVYRNSYGRLPDRWGDASTGTSGDRDGD</sequence>
<evidence type="ECO:0000313" key="2">
    <source>
        <dbReference type="Proteomes" id="UP000291469"/>
    </source>
</evidence>
<gene>
    <name evidence="1" type="ORF">ER308_10130</name>
</gene>
<dbReference type="Proteomes" id="UP000291469">
    <property type="component" value="Chromosome"/>
</dbReference>
<proteinExistence type="predicted"/>
<evidence type="ECO:0000313" key="1">
    <source>
        <dbReference type="EMBL" id="QBI21990.1"/>
    </source>
</evidence>
<protein>
    <recommendedName>
        <fullName evidence="3">DUF3052 family protein</fullName>
    </recommendedName>
</protein>
<dbReference type="AlphaFoldDB" id="A0A411YLD2"/>
<accession>A0A411YLD2</accession>